<feature type="domain" description="SWEET-like" evidence="11">
    <location>
        <begin position="2"/>
        <end position="45"/>
    </location>
</feature>
<evidence type="ECO:0000256" key="2">
    <source>
        <dbReference type="ARBA" id="ARBA00004127"/>
    </source>
</evidence>
<protein>
    <recommendedName>
        <fullName evidence="4">RING-type E3 ubiquitin transferase</fullName>
        <ecNumber evidence="4">2.3.2.27</ecNumber>
    </recommendedName>
</protein>
<evidence type="ECO:0000313" key="13">
    <source>
        <dbReference type="Proteomes" id="UP001164929"/>
    </source>
</evidence>
<evidence type="ECO:0000313" key="12">
    <source>
        <dbReference type="EMBL" id="KAJ7003540.1"/>
    </source>
</evidence>
<dbReference type="EC" id="2.3.2.27" evidence="4"/>
<comment type="subcellular location">
    <subcellularLocation>
        <location evidence="2">Endomembrane system</location>
        <topology evidence="2">Multi-pass membrane protein</topology>
    </subcellularLocation>
</comment>
<evidence type="ECO:0000256" key="7">
    <source>
        <dbReference type="ARBA" id="ARBA00022786"/>
    </source>
</evidence>
<dbReference type="InterPro" id="IPR021319">
    <property type="entry name" value="DUF2921"/>
</dbReference>
<feature type="transmembrane region" description="Helical" evidence="10">
    <location>
        <begin position="12"/>
        <end position="31"/>
    </location>
</feature>
<dbReference type="PANTHER" id="PTHR33389:SF18">
    <property type="entry name" value="OS01G0677900 PROTEIN"/>
    <property type="match status" value="1"/>
</dbReference>
<evidence type="ECO:0000256" key="10">
    <source>
        <dbReference type="SAM" id="Phobius"/>
    </source>
</evidence>
<dbReference type="GO" id="GO:0012505">
    <property type="term" value="C:endomembrane system"/>
    <property type="evidence" value="ECO:0007669"/>
    <property type="project" value="UniProtKB-SubCell"/>
</dbReference>
<gene>
    <name evidence="12" type="ORF">NC653_008687</name>
</gene>
<dbReference type="Proteomes" id="UP001164929">
    <property type="component" value="Chromosome 3"/>
</dbReference>
<keyword evidence="7" id="KW-0833">Ubl conjugation pathway</keyword>
<dbReference type="PANTHER" id="PTHR33389">
    <property type="entry name" value="FAMILY PROTEIN, PUTATIVE (DUF2921)-RELATED"/>
    <property type="match status" value="1"/>
</dbReference>
<evidence type="ECO:0000256" key="9">
    <source>
        <dbReference type="ARBA" id="ARBA00023136"/>
    </source>
</evidence>
<dbReference type="GO" id="GO:0061630">
    <property type="term" value="F:ubiquitin protein ligase activity"/>
    <property type="evidence" value="ECO:0007669"/>
    <property type="project" value="UniProtKB-EC"/>
</dbReference>
<comment type="pathway">
    <text evidence="3">Protein modification; protein ubiquitination.</text>
</comment>
<dbReference type="EMBL" id="JAQIZT010000003">
    <property type="protein sequence ID" value="KAJ7003540.1"/>
    <property type="molecule type" value="Genomic_DNA"/>
</dbReference>
<evidence type="ECO:0000256" key="4">
    <source>
        <dbReference type="ARBA" id="ARBA00012483"/>
    </source>
</evidence>
<organism evidence="12 13">
    <name type="scientific">Populus alba x Populus x berolinensis</name>
    <dbReference type="NCBI Taxonomy" id="444605"/>
    <lineage>
        <taxon>Eukaryota</taxon>
        <taxon>Viridiplantae</taxon>
        <taxon>Streptophyta</taxon>
        <taxon>Embryophyta</taxon>
        <taxon>Tracheophyta</taxon>
        <taxon>Spermatophyta</taxon>
        <taxon>Magnoliopsida</taxon>
        <taxon>eudicotyledons</taxon>
        <taxon>Gunneridae</taxon>
        <taxon>Pentapetalae</taxon>
        <taxon>rosids</taxon>
        <taxon>fabids</taxon>
        <taxon>Malpighiales</taxon>
        <taxon>Salicaceae</taxon>
        <taxon>Saliceae</taxon>
        <taxon>Populus</taxon>
    </lineage>
</organism>
<comment type="catalytic activity">
    <reaction evidence="1">
        <text>S-ubiquitinyl-[E2 ubiquitin-conjugating enzyme]-L-cysteine + [acceptor protein]-L-lysine = [E2 ubiquitin-conjugating enzyme]-L-cysteine + N(6)-ubiquitinyl-[acceptor protein]-L-lysine.</text>
        <dbReference type="EC" id="2.3.2.27"/>
    </reaction>
</comment>
<evidence type="ECO:0000256" key="8">
    <source>
        <dbReference type="ARBA" id="ARBA00022989"/>
    </source>
</evidence>
<evidence type="ECO:0000256" key="6">
    <source>
        <dbReference type="ARBA" id="ARBA00022692"/>
    </source>
</evidence>
<proteinExistence type="predicted"/>
<keyword evidence="13" id="KW-1185">Reference proteome</keyword>
<evidence type="ECO:0000256" key="5">
    <source>
        <dbReference type="ARBA" id="ARBA00022679"/>
    </source>
</evidence>
<evidence type="ECO:0000256" key="1">
    <source>
        <dbReference type="ARBA" id="ARBA00000900"/>
    </source>
</evidence>
<reference evidence="12" key="1">
    <citation type="journal article" date="2023" name="Mol. Ecol. Resour.">
        <title>Chromosome-level genome assembly of a triploid poplar Populus alba 'Berolinensis'.</title>
        <authorList>
            <person name="Chen S."/>
            <person name="Yu Y."/>
            <person name="Wang X."/>
            <person name="Wang S."/>
            <person name="Zhang T."/>
            <person name="Zhou Y."/>
            <person name="He R."/>
            <person name="Meng N."/>
            <person name="Wang Y."/>
            <person name="Liu W."/>
            <person name="Liu Z."/>
            <person name="Liu J."/>
            <person name="Guo Q."/>
            <person name="Huang H."/>
            <person name="Sederoff R.R."/>
            <person name="Wang G."/>
            <person name="Qu G."/>
            <person name="Chen S."/>
        </authorList>
    </citation>
    <scope>NUCLEOTIDE SEQUENCE</scope>
    <source>
        <strain evidence="12">SC-2020</strain>
    </source>
</reference>
<dbReference type="AlphaFoldDB" id="A0AAD6R704"/>
<evidence type="ECO:0000256" key="3">
    <source>
        <dbReference type="ARBA" id="ARBA00004906"/>
    </source>
</evidence>
<keyword evidence="6 10" id="KW-0812">Transmembrane</keyword>
<name>A0AAD6R704_9ROSI</name>
<dbReference type="Pfam" id="PF11145">
    <property type="entry name" value="DUF2921"/>
    <property type="match status" value="1"/>
</dbReference>
<evidence type="ECO:0000259" key="11">
    <source>
        <dbReference type="Pfam" id="PF11145"/>
    </source>
</evidence>
<sequence>MYADPGGDYYSTAWDLIIPLVGLLFAAIVYLQQRFGGRCILPKRFKEVEGYEKVPVASDA</sequence>
<keyword evidence="8 10" id="KW-1133">Transmembrane helix</keyword>
<keyword evidence="5" id="KW-0808">Transferase</keyword>
<keyword evidence="9 10" id="KW-0472">Membrane</keyword>
<accession>A0AAD6R704</accession>
<comment type="caution">
    <text evidence="12">The sequence shown here is derived from an EMBL/GenBank/DDBJ whole genome shotgun (WGS) entry which is preliminary data.</text>
</comment>